<proteinExistence type="predicted"/>
<dbReference type="STRING" id="69960.SAMN05421720_104188"/>
<dbReference type="Gene3D" id="3.90.226.10">
    <property type="entry name" value="2-enoyl-CoA Hydratase, Chain A, domain 1"/>
    <property type="match status" value="2"/>
</dbReference>
<dbReference type="GO" id="GO:0004658">
    <property type="term" value="F:propionyl-CoA carboxylase activity"/>
    <property type="evidence" value="ECO:0007669"/>
    <property type="project" value="TreeGrafter"/>
</dbReference>
<feature type="domain" description="CoA carboxyltransferase N-terminal" evidence="1">
    <location>
        <begin position="4"/>
        <end position="260"/>
    </location>
</feature>
<dbReference type="GO" id="GO:0016740">
    <property type="term" value="F:transferase activity"/>
    <property type="evidence" value="ECO:0007669"/>
    <property type="project" value="UniProtKB-KW"/>
</dbReference>
<keyword evidence="4" id="KW-1185">Reference proteome</keyword>
<dbReference type="PROSITE" id="PS50989">
    <property type="entry name" value="COA_CT_CTER"/>
    <property type="match status" value="1"/>
</dbReference>
<dbReference type="GO" id="GO:0003989">
    <property type="term" value="F:acetyl-CoA carboxylase activity"/>
    <property type="evidence" value="ECO:0007669"/>
    <property type="project" value="InterPro"/>
</dbReference>
<dbReference type="RefSeq" id="WP_092784584.1">
    <property type="nucleotide sequence ID" value="NZ_FNAP01000004.1"/>
</dbReference>
<gene>
    <name evidence="3" type="ORF">SAMN05421720_104188</name>
</gene>
<dbReference type="InterPro" id="IPR011763">
    <property type="entry name" value="COA_CT_C"/>
</dbReference>
<evidence type="ECO:0000313" key="4">
    <source>
        <dbReference type="Proteomes" id="UP000199412"/>
    </source>
</evidence>
<dbReference type="PANTHER" id="PTHR43842:SF2">
    <property type="entry name" value="PROPIONYL-COA CARBOXYLASE BETA CHAIN, MITOCHONDRIAL"/>
    <property type="match status" value="1"/>
</dbReference>
<dbReference type="PANTHER" id="PTHR43842">
    <property type="entry name" value="PROPIONYL-COA CARBOXYLASE BETA CHAIN"/>
    <property type="match status" value="1"/>
</dbReference>
<reference evidence="3 4" key="1">
    <citation type="submission" date="2016-10" db="EMBL/GenBank/DDBJ databases">
        <authorList>
            <person name="de Groot N.N."/>
        </authorList>
    </citation>
    <scope>NUCLEOTIDE SEQUENCE [LARGE SCALE GENOMIC DNA]</scope>
    <source>
        <strain evidence="3 4">ATCC 700224</strain>
    </source>
</reference>
<dbReference type="AlphaFoldDB" id="A0A1G7B3R8"/>
<keyword evidence="3" id="KW-0808">Transferase</keyword>
<evidence type="ECO:0000313" key="3">
    <source>
        <dbReference type="EMBL" id="SDE20875.1"/>
    </source>
</evidence>
<protein>
    <submittedName>
        <fullName evidence="3">Acetyl-CoA carboxylase, carboxyltransferase component</fullName>
    </submittedName>
</protein>
<dbReference type="GO" id="GO:0009317">
    <property type="term" value="C:acetyl-CoA carboxylase complex"/>
    <property type="evidence" value="ECO:0007669"/>
    <property type="project" value="InterPro"/>
</dbReference>
<dbReference type="Proteomes" id="UP000199412">
    <property type="component" value="Unassembled WGS sequence"/>
</dbReference>
<dbReference type="InterPro" id="IPR034733">
    <property type="entry name" value="AcCoA_carboxyl_beta"/>
</dbReference>
<dbReference type="EMBL" id="FNAP01000004">
    <property type="protein sequence ID" value="SDE20875.1"/>
    <property type="molecule type" value="Genomic_DNA"/>
</dbReference>
<accession>A0A1G7B3R8</accession>
<dbReference type="SUPFAM" id="SSF52096">
    <property type="entry name" value="ClpP/crotonase"/>
    <property type="match status" value="2"/>
</dbReference>
<sequence>MPISKQAVEELERRRAAATLGGGQKKIDARHNKGLWSARERLDALFTAGTFQEFGLHAQHESRQFGMEGKDLPGDAVVTGVGFIDNRPVAAFSQDFTVAGGSLGSKHAEKLSLVMDHAELSGVPVVGFNDSGGARIQEGVIALSGYGQVFNRNVRLSGVVPQIAVIAGPCAGGAAYSPALMDFIIMIRGGSEMFICGPEVIRGVTGQATSKDEIGSADVHASVSGNIHFVADSEQDAVDIVRRLLSYLPSNNMSEPPHQIAPEVDLTPDPGIEDILPESGKVPFDVKDVINRLVDPGTFLEVQRDFAKNMVVGFGRIDGIVVGFIANQPKELAGCLDIDASDKGARFIRFCNAFGIPIVNLVDVPGFLPGVRQERGGIIRHGAKMLFAYGATTVPKITIIMRKAYGGAFLAMCSRDMGADIVLAWPAAEIAVMGAEGAVNILYRGDLEKADDRVARSRELADEYRAHFASPYISAGKLFVHDVIMPSETRGRVSLALRTLLSKRETRPPKKHGNIPL</sequence>
<dbReference type="PRINTS" id="PR01070">
    <property type="entry name" value="ACCCTRFRASEB"/>
</dbReference>
<evidence type="ECO:0000259" key="2">
    <source>
        <dbReference type="PROSITE" id="PS50989"/>
    </source>
</evidence>
<dbReference type="Pfam" id="PF01039">
    <property type="entry name" value="Carboxyl_trans"/>
    <property type="match status" value="1"/>
</dbReference>
<dbReference type="InterPro" id="IPR000438">
    <property type="entry name" value="Acetyl_CoA_COase_Trfase_b_su"/>
</dbReference>
<evidence type="ECO:0000259" key="1">
    <source>
        <dbReference type="PROSITE" id="PS50980"/>
    </source>
</evidence>
<feature type="domain" description="CoA carboxyltransferase C-terminal" evidence="2">
    <location>
        <begin position="267"/>
        <end position="511"/>
    </location>
</feature>
<organism evidence="3 4">
    <name type="scientific">Rhodospira trueperi</name>
    <dbReference type="NCBI Taxonomy" id="69960"/>
    <lineage>
        <taxon>Bacteria</taxon>
        <taxon>Pseudomonadati</taxon>
        <taxon>Pseudomonadota</taxon>
        <taxon>Alphaproteobacteria</taxon>
        <taxon>Rhodospirillales</taxon>
        <taxon>Rhodospirillaceae</taxon>
        <taxon>Rhodospira</taxon>
    </lineage>
</organism>
<dbReference type="InterPro" id="IPR029045">
    <property type="entry name" value="ClpP/crotonase-like_dom_sf"/>
</dbReference>
<dbReference type="InterPro" id="IPR051047">
    <property type="entry name" value="AccD/PCCB"/>
</dbReference>
<dbReference type="PROSITE" id="PS50980">
    <property type="entry name" value="COA_CT_NTER"/>
    <property type="match status" value="1"/>
</dbReference>
<name>A0A1G7B3R8_9PROT</name>
<dbReference type="InterPro" id="IPR011762">
    <property type="entry name" value="COA_CT_N"/>
</dbReference>
<dbReference type="OrthoDB" id="9803706at2"/>
<dbReference type="GO" id="GO:0006633">
    <property type="term" value="P:fatty acid biosynthetic process"/>
    <property type="evidence" value="ECO:0007669"/>
    <property type="project" value="InterPro"/>
</dbReference>